<evidence type="ECO:0000259" key="1">
    <source>
        <dbReference type="Pfam" id="PF08303"/>
    </source>
</evidence>
<evidence type="ECO:0000313" key="3">
    <source>
        <dbReference type="EMBL" id="ORY44404.1"/>
    </source>
</evidence>
<dbReference type="Gene3D" id="3.40.50.300">
    <property type="entry name" value="P-loop containing nucleotide triphosphate hydrolases"/>
    <property type="match status" value="1"/>
</dbReference>
<dbReference type="OrthoDB" id="276239at2759"/>
<dbReference type="AlphaFoldDB" id="A0A1Y2CC27"/>
<sequence length="550" mass="62070">MYRKAALPTMARGLFALNDPVGDRLILLRGYDKFFNLNETETTSPQYLQDHTRGPYEMSVKENGCIIFITGFKGALVVSSKHSLNAPLASTGLVPDPGVEGKVSHAQKGEEWVDVHLASTKNTRADLADFLESNNVTAVFELADDDFEEHILEYPPGKRGLYLHGINKNQCVPLETWDSVRVAEVASQFGFLTVEYEVKNTFEDVMTLANECRQTGSYKNKPVEGFVVRCTSTDTGVTHMFKIKYDEPYLMFREWREITNALLNGRSMTPRYRLSETYTSWCEKKLITHPDLFDQFKHNKGIIAVRNLFLLEHDIQQFSHILAESSNTISTPTPSTNKSLDDAPLVTFPTTLSLSIEDTTTKVLIIPMAIPALGKTTLGSSLMSQFYNRFGHTQSDAHKKKTGFLKGVMLQFEKKQAVYADRNNHLDIHRTELCKMFRAEYPDGKIVGVEWDVKGPLRNTAVGMSVQRIEERGESHQTLTPKKVPDYARVSGGFFKEFMPVDRRVGSTDSKVFDALVVVSLDSSTVERVRLVAGVLGWELDEEKLNRRNQ</sequence>
<dbReference type="GO" id="GO:0005634">
    <property type="term" value="C:nucleus"/>
    <property type="evidence" value="ECO:0007669"/>
    <property type="project" value="TreeGrafter"/>
</dbReference>
<dbReference type="PANTHER" id="PTHR32004">
    <property type="entry name" value="TRNA LIGASE"/>
    <property type="match status" value="1"/>
</dbReference>
<comment type="caution">
    <text evidence="3">The sequence shown here is derived from an EMBL/GenBank/DDBJ whole genome shotgun (WGS) entry which is preliminary data.</text>
</comment>
<dbReference type="Pfam" id="PF09511">
    <property type="entry name" value="RNA_lig_T4_1"/>
    <property type="match status" value="1"/>
</dbReference>
<evidence type="ECO:0000259" key="2">
    <source>
        <dbReference type="Pfam" id="PF09511"/>
    </source>
</evidence>
<dbReference type="Pfam" id="PF08303">
    <property type="entry name" value="tRNA_lig_kinase"/>
    <property type="match status" value="1"/>
</dbReference>
<dbReference type="GO" id="GO:0005524">
    <property type="term" value="F:ATP binding"/>
    <property type="evidence" value="ECO:0007669"/>
    <property type="project" value="InterPro"/>
</dbReference>
<keyword evidence="4" id="KW-1185">Reference proteome</keyword>
<dbReference type="GO" id="GO:0006388">
    <property type="term" value="P:tRNA splicing, via endonucleolytic cleavage and ligation"/>
    <property type="evidence" value="ECO:0007669"/>
    <property type="project" value="InterPro"/>
</dbReference>
<dbReference type="STRING" id="329046.A0A1Y2CC27"/>
<feature type="domain" description="tRNA ligase kinase" evidence="1">
    <location>
        <begin position="364"/>
        <end position="517"/>
    </location>
</feature>
<evidence type="ECO:0000313" key="4">
    <source>
        <dbReference type="Proteomes" id="UP000193642"/>
    </source>
</evidence>
<dbReference type="InterPro" id="IPR027417">
    <property type="entry name" value="P-loop_NTPase"/>
</dbReference>
<dbReference type="InterPro" id="IPR015966">
    <property type="entry name" value="tRNA_lig_kin_fungi"/>
</dbReference>
<gene>
    <name evidence="3" type="ORF">BCR33DRAFT_697656</name>
</gene>
<reference evidence="3 4" key="1">
    <citation type="submission" date="2016-07" db="EMBL/GenBank/DDBJ databases">
        <title>Pervasive Adenine N6-methylation of Active Genes in Fungi.</title>
        <authorList>
            <consortium name="DOE Joint Genome Institute"/>
            <person name="Mondo S.J."/>
            <person name="Dannebaum R.O."/>
            <person name="Kuo R.C."/>
            <person name="Labutti K."/>
            <person name="Haridas S."/>
            <person name="Kuo A."/>
            <person name="Salamov A."/>
            <person name="Ahrendt S.R."/>
            <person name="Lipzen A."/>
            <person name="Sullivan W."/>
            <person name="Andreopoulos W.B."/>
            <person name="Clum A."/>
            <person name="Lindquist E."/>
            <person name="Daum C."/>
            <person name="Ramamoorthy G.K."/>
            <person name="Gryganskyi A."/>
            <person name="Culley D."/>
            <person name="Magnuson J.K."/>
            <person name="James T.Y."/>
            <person name="O'Malley M.A."/>
            <person name="Stajich J.E."/>
            <person name="Spatafora J.W."/>
            <person name="Visel A."/>
            <person name="Grigoriev I.V."/>
        </authorList>
    </citation>
    <scope>NUCLEOTIDE SEQUENCE [LARGE SCALE GENOMIC DNA]</scope>
    <source>
        <strain evidence="3 4">JEL800</strain>
    </source>
</reference>
<protein>
    <recommendedName>
        <fullName evidence="5">tRNA ligase</fullName>
    </recommendedName>
</protein>
<dbReference type="Proteomes" id="UP000193642">
    <property type="component" value="Unassembled WGS sequence"/>
</dbReference>
<dbReference type="InterPro" id="IPR019039">
    <property type="entry name" value="T4-Rnl1-like_N"/>
</dbReference>
<evidence type="ECO:0008006" key="5">
    <source>
        <dbReference type="Google" id="ProtNLM"/>
    </source>
</evidence>
<dbReference type="PANTHER" id="PTHR32004:SF1">
    <property type="entry name" value="TRNA LIGASE"/>
    <property type="match status" value="1"/>
</dbReference>
<dbReference type="EMBL" id="MCGO01000022">
    <property type="protein sequence ID" value="ORY44404.1"/>
    <property type="molecule type" value="Genomic_DNA"/>
</dbReference>
<dbReference type="GO" id="GO:0003972">
    <property type="term" value="F:RNA ligase (ATP) activity"/>
    <property type="evidence" value="ECO:0007669"/>
    <property type="project" value="InterPro"/>
</dbReference>
<proteinExistence type="predicted"/>
<feature type="domain" description="T4 RNA ligase 1-like N-terminal" evidence="2">
    <location>
        <begin position="11"/>
        <end position="250"/>
    </location>
</feature>
<name>A0A1Y2CC27_9FUNG</name>
<organism evidence="3 4">
    <name type="scientific">Rhizoclosmatium globosum</name>
    <dbReference type="NCBI Taxonomy" id="329046"/>
    <lineage>
        <taxon>Eukaryota</taxon>
        <taxon>Fungi</taxon>
        <taxon>Fungi incertae sedis</taxon>
        <taxon>Chytridiomycota</taxon>
        <taxon>Chytridiomycota incertae sedis</taxon>
        <taxon>Chytridiomycetes</taxon>
        <taxon>Chytridiales</taxon>
        <taxon>Chytriomycetaceae</taxon>
        <taxon>Rhizoclosmatium</taxon>
    </lineage>
</organism>
<accession>A0A1Y2CC27</accession>